<gene>
    <name evidence="6" type="ORF">DSM3645_27858</name>
</gene>
<feature type="domain" description="Major facilitator superfamily (MFS) profile" evidence="5">
    <location>
        <begin position="1"/>
        <end position="381"/>
    </location>
</feature>
<dbReference type="PANTHER" id="PTHR23537">
    <property type="match status" value="1"/>
</dbReference>
<dbReference type="PROSITE" id="PS50850">
    <property type="entry name" value="MFS"/>
    <property type="match status" value="1"/>
</dbReference>
<evidence type="ECO:0000256" key="1">
    <source>
        <dbReference type="ARBA" id="ARBA00022692"/>
    </source>
</evidence>
<reference evidence="6 7" key="1">
    <citation type="submission" date="2006-02" db="EMBL/GenBank/DDBJ databases">
        <authorList>
            <person name="Amann R."/>
            <person name="Ferriera S."/>
            <person name="Johnson J."/>
            <person name="Kravitz S."/>
            <person name="Halpern A."/>
            <person name="Remington K."/>
            <person name="Beeson K."/>
            <person name="Tran B."/>
            <person name="Rogers Y.-H."/>
            <person name="Friedman R."/>
            <person name="Venter J.C."/>
        </authorList>
    </citation>
    <scope>NUCLEOTIDE SEQUENCE [LARGE SCALE GENOMIC DNA]</scope>
    <source>
        <strain evidence="6 7">DSM 3645</strain>
    </source>
</reference>
<dbReference type="PANTHER" id="PTHR23537:SF1">
    <property type="entry name" value="SUGAR TRANSPORTER"/>
    <property type="match status" value="1"/>
</dbReference>
<feature type="transmembrane region" description="Helical" evidence="4">
    <location>
        <begin position="128"/>
        <end position="146"/>
    </location>
</feature>
<feature type="transmembrane region" description="Helical" evidence="4">
    <location>
        <begin position="97"/>
        <end position="116"/>
    </location>
</feature>
<feature type="transmembrane region" description="Helical" evidence="4">
    <location>
        <begin position="67"/>
        <end position="85"/>
    </location>
</feature>
<feature type="transmembrane region" description="Helical" evidence="4">
    <location>
        <begin position="204"/>
        <end position="221"/>
    </location>
</feature>
<dbReference type="SUPFAM" id="SSF103473">
    <property type="entry name" value="MFS general substrate transporter"/>
    <property type="match status" value="1"/>
</dbReference>
<evidence type="ECO:0000256" key="3">
    <source>
        <dbReference type="ARBA" id="ARBA00023136"/>
    </source>
</evidence>
<feature type="transmembrane region" description="Helical" evidence="4">
    <location>
        <begin position="269"/>
        <end position="287"/>
    </location>
</feature>
<dbReference type="Gene3D" id="1.20.1250.20">
    <property type="entry name" value="MFS general substrate transporter like domains"/>
    <property type="match status" value="1"/>
</dbReference>
<evidence type="ECO:0000256" key="4">
    <source>
        <dbReference type="SAM" id="Phobius"/>
    </source>
</evidence>
<dbReference type="HOGENOM" id="CLU_001265_7_4_0"/>
<evidence type="ECO:0000313" key="6">
    <source>
        <dbReference type="EMBL" id="EAQ78970.1"/>
    </source>
</evidence>
<dbReference type="InterPro" id="IPR020846">
    <property type="entry name" value="MFS_dom"/>
</dbReference>
<feature type="transmembrane region" description="Helical" evidence="4">
    <location>
        <begin position="40"/>
        <end position="60"/>
    </location>
</feature>
<feature type="transmembrane region" description="Helical" evidence="4">
    <location>
        <begin position="357"/>
        <end position="375"/>
    </location>
</feature>
<keyword evidence="3 4" id="KW-0472">Membrane</keyword>
<dbReference type="STRING" id="314230.DSM3645_27858"/>
<feature type="transmembrane region" description="Helical" evidence="4">
    <location>
        <begin position="327"/>
        <end position="345"/>
    </location>
</feature>
<evidence type="ECO:0000259" key="5">
    <source>
        <dbReference type="PROSITE" id="PS50850"/>
    </source>
</evidence>
<keyword evidence="1 4" id="KW-0812">Transmembrane</keyword>
<dbReference type="AlphaFoldDB" id="A3ZX85"/>
<accession>A3ZX85</accession>
<feature type="transmembrane region" description="Helical" evidence="4">
    <location>
        <begin position="293"/>
        <end position="315"/>
    </location>
</feature>
<evidence type="ECO:0000313" key="7">
    <source>
        <dbReference type="Proteomes" id="UP000004358"/>
    </source>
</evidence>
<dbReference type="eggNOG" id="COG2814">
    <property type="taxonomic scope" value="Bacteria"/>
</dbReference>
<comment type="caution">
    <text evidence="6">The sequence shown here is derived from an EMBL/GenBank/DDBJ whole genome shotgun (WGS) entry which is preliminary data.</text>
</comment>
<name>A3ZX85_9BACT</name>
<dbReference type="Proteomes" id="UP000004358">
    <property type="component" value="Unassembled WGS sequence"/>
</dbReference>
<dbReference type="OrthoDB" id="8747367at2"/>
<proteinExistence type="predicted"/>
<dbReference type="EMBL" id="AANZ01000017">
    <property type="protein sequence ID" value="EAQ78970.1"/>
    <property type="molecule type" value="Genomic_DNA"/>
</dbReference>
<organism evidence="6 7">
    <name type="scientific">Blastopirellula marina DSM 3645</name>
    <dbReference type="NCBI Taxonomy" id="314230"/>
    <lineage>
        <taxon>Bacteria</taxon>
        <taxon>Pseudomonadati</taxon>
        <taxon>Planctomycetota</taxon>
        <taxon>Planctomycetia</taxon>
        <taxon>Pirellulales</taxon>
        <taxon>Pirellulaceae</taxon>
        <taxon>Blastopirellula</taxon>
    </lineage>
</organism>
<evidence type="ECO:0000256" key="2">
    <source>
        <dbReference type="ARBA" id="ARBA00022989"/>
    </source>
</evidence>
<feature type="transmembrane region" description="Helical" evidence="4">
    <location>
        <begin position="241"/>
        <end position="262"/>
    </location>
</feature>
<dbReference type="GO" id="GO:0022857">
    <property type="term" value="F:transmembrane transporter activity"/>
    <property type="evidence" value="ECO:0007669"/>
    <property type="project" value="InterPro"/>
</dbReference>
<protein>
    <recommendedName>
        <fullName evidence="5">Major facilitator superfamily (MFS) profile domain-containing protein</fullName>
    </recommendedName>
</protein>
<dbReference type="Pfam" id="PF06779">
    <property type="entry name" value="MFS_4"/>
    <property type="match status" value="1"/>
</dbReference>
<sequence length="384" mass="39250">MVILAAAAIFLDIGVARLTYGALLPAIVRELELSYTSAGLLNSVNLAAYLVGTLAAPALARRYGYPCMVTFGQAAVAVGAAISGLADGAISLGIGRLMMGGGAGVGLVAVLTLLFARTIPATRPLASTIAWSGFGFAAVLTGLLLPTTMVTPAGWRDLFLSASLIGAVIAIALHREARLFDGNKANASTAAVEQVFPIMSNVRLLPLIGAYTLFGAGYISYSTFVSVQMRADGLSLTAISTAWIILGVSAISGCAFMTFLLVRQSHKHLAMTISLACGAMGTGILAIGGSNLATLAAILVGLGLAATPAVVTAYLRERSSGDDYARVFSLATAWMGLGQLAGPAISGILADNLGTSTVSWFAASTYALGMMAAVWDARAFDDKA</sequence>
<dbReference type="InterPro" id="IPR036259">
    <property type="entry name" value="MFS_trans_sf"/>
</dbReference>
<dbReference type="InterPro" id="IPR010645">
    <property type="entry name" value="MFS_4"/>
</dbReference>
<feature type="transmembrane region" description="Helical" evidence="4">
    <location>
        <begin position="158"/>
        <end position="174"/>
    </location>
</feature>
<keyword evidence="2 4" id="KW-1133">Transmembrane helix</keyword>
<dbReference type="GO" id="GO:0005886">
    <property type="term" value="C:plasma membrane"/>
    <property type="evidence" value="ECO:0007669"/>
    <property type="project" value="TreeGrafter"/>
</dbReference>